<dbReference type="Proteomes" id="UP000245639">
    <property type="component" value="Unassembled WGS sequence"/>
</dbReference>
<reference evidence="1 2" key="1">
    <citation type="submission" date="2018-04" db="EMBL/GenBank/DDBJ databases">
        <title>Genomic Encyclopedia of Type Strains, Phase IV (KMG-IV): sequencing the most valuable type-strain genomes for metagenomic binning, comparative biology and taxonomic classification.</title>
        <authorList>
            <person name="Goeker M."/>
        </authorList>
    </citation>
    <scope>NUCLEOTIDE SEQUENCE [LARGE SCALE GENOMIC DNA]</scope>
    <source>
        <strain evidence="1 2">DSM 45771</strain>
    </source>
</reference>
<dbReference type="OrthoDB" id="3373978at2"/>
<gene>
    <name evidence="1" type="ORF">C8D89_10852</name>
</gene>
<proteinExistence type="predicted"/>
<comment type="caution">
    <text evidence="1">The sequence shown here is derived from an EMBL/GenBank/DDBJ whole genome shotgun (WGS) entry which is preliminary data.</text>
</comment>
<dbReference type="PANTHER" id="PTHR39217">
    <property type="match status" value="1"/>
</dbReference>
<dbReference type="PANTHER" id="PTHR39217:SF1">
    <property type="entry name" value="GLUTATHIONE SYNTHETASE"/>
    <property type="match status" value="1"/>
</dbReference>
<evidence type="ECO:0008006" key="3">
    <source>
        <dbReference type="Google" id="ProtNLM"/>
    </source>
</evidence>
<dbReference type="RefSeq" id="WP_116709180.1">
    <property type="nucleotide sequence ID" value="NZ_QEKW01000008.1"/>
</dbReference>
<sequence>MTRVLVAGSRGCDARADRETRPLLDALAVRGVDALATAWDDDTVDWAGADLVAVRTTWDYTARRDAFLAWAGRVHAATRLLNPLPVLTWNSHKRYLVELAAAGVPVVPTTLLEAGGPAPASLGEGTLVVKPAVSAGGRGARLGPAEDLRDTVAELLAGGDVLVQPAVESIGRDGEVSLIRLGDAWSHAVRKLPAAGGFLVHEKHGGRLEDHTPTSREVAVAEAALAAAPGPVAPARVDLVRLEGEPVVMELELVEPELFLPRAPGAPGRLADALLATLP</sequence>
<dbReference type="EMBL" id="QEKW01000008">
    <property type="protein sequence ID" value="PVZ08459.1"/>
    <property type="molecule type" value="Genomic_DNA"/>
</dbReference>
<dbReference type="InterPro" id="IPR053191">
    <property type="entry name" value="DcsG_Biosynth_Enzyme"/>
</dbReference>
<dbReference type="AlphaFoldDB" id="A0A2U1F8J5"/>
<protein>
    <recommendedName>
        <fullName evidence="3">ATP-grasp domain-containing protein</fullName>
    </recommendedName>
</protein>
<evidence type="ECO:0000313" key="1">
    <source>
        <dbReference type="EMBL" id="PVZ08459.1"/>
    </source>
</evidence>
<evidence type="ECO:0000313" key="2">
    <source>
        <dbReference type="Proteomes" id="UP000245639"/>
    </source>
</evidence>
<organism evidence="1 2">
    <name type="scientific">Actinomycetospora cinnamomea</name>
    <dbReference type="NCBI Taxonomy" id="663609"/>
    <lineage>
        <taxon>Bacteria</taxon>
        <taxon>Bacillati</taxon>
        <taxon>Actinomycetota</taxon>
        <taxon>Actinomycetes</taxon>
        <taxon>Pseudonocardiales</taxon>
        <taxon>Pseudonocardiaceae</taxon>
        <taxon>Actinomycetospora</taxon>
    </lineage>
</organism>
<dbReference type="SUPFAM" id="SSF56059">
    <property type="entry name" value="Glutathione synthetase ATP-binding domain-like"/>
    <property type="match status" value="1"/>
</dbReference>
<keyword evidence="2" id="KW-1185">Reference proteome</keyword>
<name>A0A2U1F8J5_9PSEU</name>
<accession>A0A2U1F8J5</accession>